<accession>A0A8T0NCH4</accession>
<organism evidence="2 3">
    <name type="scientific">Panicum virgatum</name>
    <name type="common">Blackwell switchgrass</name>
    <dbReference type="NCBI Taxonomy" id="38727"/>
    <lineage>
        <taxon>Eukaryota</taxon>
        <taxon>Viridiplantae</taxon>
        <taxon>Streptophyta</taxon>
        <taxon>Embryophyta</taxon>
        <taxon>Tracheophyta</taxon>
        <taxon>Spermatophyta</taxon>
        <taxon>Magnoliopsida</taxon>
        <taxon>Liliopsida</taxon>
        <taxon>Poales</taxon>
        <taxon>Poaceae</taxon>
        <taxon>PACMAD clade</taxon>
        <taxon>Panicoideae</taxon>
        <taxon>Panicodae</taxon>
        <taxon>Paniceae</taxon>
        <taxon>Panicinae</taxon>
        <taxon>Panicum</taxon>
        <taxon>Panicum sect. Hiantes</taxon>
    </lineage>
</organism>
<protein>
    <submittedName>
        <fullName evidence="2">Uncharacterized protein</fullName>
    </submittedName>
</protein>
<feature type="signal peptide" evidence="1">
    <location>
        <begin position="1"/>
        <end position="17"/>
    </location>
</feature>
<dbReference type="AlphaFoldDB" id="A0A8T0NCH4"/>
<dbReference type="Proteomes" id="UP000823388">
    <property type="component" value="Chromosome 9K"/>
</dbReference>
<keyword evidence="1" id="KW-0732">Signal</keyword>
<evidence type="ECO:0000313" key="2">
    <source>
        <dbReference type="EMBL" id="KAG2546783.1"/>
    </source>
</evidence>
<dbReference type="EMBL" id="CM029053">
    <property type="protein sequence ID" value="KAG2546783.1"/>
    <property type="molecule type" value="Genomic_DNA"/>
</dbReference>
<gene>
    <name evidence="2" type="ORF">PVAP13_9KG045314</name>
</gene>
<sequence length="44" mass="4673">MVKNCLWIHPIVSPVLCTPLLTTQGPSSPISSLHCMQGLGSVII</sequence>
<evidence type="ECO:0000256" key="1">
    <source>
        <dbReference type="SAM" id="SignalP"/>
    </source>
</evidence>
<feature type="chain" id="PRO_5035831813" evidence="1">
    <location>
        <begin position="18"/>
        <end position="44"/>
    </location>
</feature>
<name>A0A8T0NCH4_PANVG</name>
<proteinExistence type="predicted"/>
<evidence type="ECO:0000313" key="3">
    <source>
        <dbReference type="Proteomes" id="UP000823388"/>
    </source>
</evidence>
<comment type="caution">
    <text evidence="2">The sequence shown here is derived from an EMBL/GenBank/DDBJ whole genome shotgun (WGS) entry which is preliminary data.</text>
</comment>
<reference evidence="2" key="1">
    <citation type="submission" date="2020-05" db="EMBL/GenBank/DDBJ databases">
        <title>WGS assembly of Panicum virgatum.</title>
        <authorList>
            <person name="Lovell J.T."/>
            <person name="Jenkins J."/>
            <person name="Shu S."/>
            <person name="Juenger T.E."/>
            <person name="Schmutz J."/>
        </authorList>
    </citation>
    <scope>NUCLEOTIDE SEQUENCE</scope>
    <source>
        <strain evidence="2">AP13</strain>
    </source>
</reference>
<keyword evidence="3" id="KW-1185">Reference proteome</keyword>